<gene>
    <name evidence="1" type="ORF">DSO57_1024036</name>
</gene>
<feature type="non-terminal residue" evidence="1">
    <location>
        <position position="1"/>
    </location>
</feature>
<keyword evidence="2" id="KW-1185">Reference proteome</keyword>
<protein>
    <submittedName>
        <fullName evidence="1">Uncharacterized protein</fullName>
    </submittedName>
</protein>
<dbReference type="EMBL" id="QTSX02000128">
    <property type="protein sequence ID" value="KAJ9088342.1"/>
    <property type="molecule type" value="Genomic_DNA"/>
</dbReference>
<reference evidence="1" key="1">
    <citation type="submission" date="2022-04" db="EMBL/GenBank/DDBJ databases">
        <title>Genome of the entomopathogenic fungus Entomophthora muscae.</title>
        <authorList>
            <person name="Elya C."/>
            <person name="Lovett B.R."/>
            <person name="Lee E."/>
            <person name="Macias A.M."/>
            <person name="Hajek A.E."/>
            <person name="De Bivort B.L."/>
            <person name="Kasson M.T."/>
            <person name="De Fine Licht H.H."/>
            <person name="Stajich J.E."/>
        </authorList>
    </citation>
    <scope>NUCLEOTIDE SEQUENCE</scope>
    <source>
        <strain evidence="1">Berkeley</strain>
    </source>
</reference>
<evidence type="ECO:0000313" key="2">
    <source>
        <dbReference type="Proteomes" id="UP001165960"/>
    </source>
</evidence>
<comment type="caution">
    <text evidence="1">The sequence shown here is derived from an EMBL/GenBank/DDBJ whole genome shotgun (WGS) entry which is preliminary data.</text>
</comment>
<dbReference type="Proteomes" id="UP001165960">
    <property type="component" value="Unassembled WGS sequence"/>
</dbReference>
<organism evidence="1 2">
    <name type="scientific">Entomophthora muscae</name>
    <dbReference type="NCBI Taxonomy" id="34485"/>
    <lineage>
        <taxon>Eukaryota</taxon>
        <taxon>Fungi</taxon>
        <taxon>Fungi incertae sedis</taxon>
        <taxon>Zoopagomycota</taxon>
        <taxon>Entomophthoromycotina</taxon>
        <taxon>Entomophthoromycetes</taxon>
        <taxon>Entomophthorales</taxon>
        <taxon>Entomophthoraceae</taxon>
        <taxon>Entomophthora</taxon>
    </lineage>
</organism>
<accession>A0ACC2UN26</accession>
<proteinExistence type="predicted"/>
<evidence type="ECO:0000313" key="1">
    <source>
        <dbReference type="EMBL" id="KAJ9088342.1"/>
    </source>
</evidence>
<name>A0ACC2UN26_9FUNG</name>
<sequence>MLMSIGKIAAAMGFEKSTMATTLQAHANCGPSLKKIPTGACTSTKDEKAHLLMMAIMKCDPQMPLVQICLQLGLHSIFTNKRTFNKRMYRVVVAARILSNKVLSGPSLVDINPYNATIINFIKERAMNVTVGSIMPGIICTSKKAQKAGKPLLKLTKLKDLNQTVDWKCDTAAPVCQLKPVSPCKLTLINWRNLRVTQYKLVN</sequence>